<reference evidence="1" key="1">
    <citation type="submission" date="2021-06" db="EMBL/GenBank/DDBJ databases">
        <authorList>
            <person name="Kallberg Y."/>
            <person name="Tangrot J."/>
            <person name="Rosling A."/>
        </authorList>
    </citation>
    <scope>NUCLEOTIDE SEQUENCE</scope>
    <source>
        <strain evidence="1">CL356</strain>
    </source>
</reference>
<organism evidence="1 2">
    <name type="scientific">Acaulospora colombiana</name>
    <dbReference type="NCBI Taxonomy" id="27376"/>
    <lineage>
        <taxon>Eukaryota</taxon>
        <taxon>Fungi</taxon>
        <taxon>Fungi incertae sedis</taxon>
        <taxon>Mucoromycota</taxon>
        <taxon>Glomeromycotina</taxon>
        <taxon>Glomeromycetes</taxon>
        <taxon>Diversisporales</taxon>
        <taxon>Acaulosporaceae</taxon>
        <taxon>Acaulospora</taxon>
    </lineage>
</organism>
<name>A0ACA9PSI1_9GLOM</name>
<comment type="caution">
    <text evidence="1">The sequence shown here is derived from an EMBL/GenBank/DDBJ whole genome shotgun (WGS) entry which is preliminary data.</text>
</comment>
<dbReference type="Proteomes" id="UP000789525">
    <property type="component" value="Unassembled WGS sequence"/>
</dbReference>
<proteinExistence type="predicted"/>
<keyword evidence="2" id="KW-1185">Reference proteome</keyword>
<accession>A0ACA9PSI1</accession>
<feature type="non-terminal residue" evidence="1">
    <location>
        <position position="478"/>
    </location>
</feature>
<protein>
    <submittedName>
        <fullName evidence="1">2530_t:CDS:1</fullName>
    </submittedName>
</protein>
<gene>
    <name evidence="1" type="ORF">ACOLOM_LOCUS11210</name>
</gene>
<evidence type="ECO:0000313" key="1">
    <source>
        <dbReference type="EMBL" id="CAG8722641.1"/>
    </source>
</evidence>
<evidence type="ECO:0000313" key="2">
    <source>
        <dbReference type="Proteomes" id="UP000789525"/>
    </source>
</evidence>
<dbReference type="EMBL" id="CAJVPT010039365">
    <property type="protein sequence ID" value="CAG8722641.1"/>
    <property type="molecule type" value="Genomic_DNA"/>
</dbReference>
<sequence length="478" mass="53527">MLASDAAEIHTEKVYKVPDTKLEEHDLIPQSQMTILTHLSNSQDGDDDGSWEVATEALNHHYDNFVIDSSEEKSNEKVSNAFDETITDKSELKDVDIRNYLQYTAAMVMGVPLKDLDDHSVPLVKVAINESTCFAFTKKIKDILPIGIDIPTSFINDHPNIDSITKFVMDIASGNKQPKVNDHEKQKQQNQLAIEDIVDRYTLYIRESYTRSPIINQRQINNNCEKVFLLTGTTGFLGAHILHTLISKTSSQIYCLLHKKKNRTPKSSLKRVFLRNGFDTSLIDSDRLVTLCSNLSEPFLGLSENEYEMLLHKVTTIIHGASSAKLGAPLSVYENCLLRGTANLLLFGARKEFHFVSSIDACVNGPWDRVPEGILPLKALITNMDGFGLSKLAIETIITNTYDHLQLERATIIRTGQIISHTETGVWNPNEWVPLLLGNAGLTGRMPILETNLDWIPVDIAARALVDLITSDALFRIE</sequence>